<dbReference type="SUPFAM" id="SSF52402">
    <property type="entry name" value="Adenine nucleotide alpha hydrolases-like"/>
    <property type="match status" value="1"/>
</dbReference>
<evidence type="ECO:0000256" key="2">
    <source>
        <dbReference type="PIRNR" id="PIRNR006276"/>
    </source>
</evidence>
<dbReference type="Gene3D" id="3.40.50.620">
    <property type="entry name" value="HUPs"/>
    <property type="match status" value="1"/>
</dbReference>
<comment type="caution">
    <text evidence="5">The sequence shown here is derived from an EMBL/GenBank/DDBJ whole genome shotgun (WGS) entry which is preliminary data.</text>
</comment>
<comment type="similarity">
    <text evidence="1 2">Belongs to the universal stress protein A family.</text>
</comment>
<dbReference type="OrthoDB" id="9777884at2"/>
<accession>A0A430B6F7</accession>
<evidence type="ECO:0000313" key="5">
    <source>
        <dbReference type="EMBL" id="RSU15912.1"/>
    </source>
</evidence>
<dbReference type="Pfam" id="PF00582">
    <property type="entry name" value="Usp"/>
    <property type="match status" value="1"/>
</dbReference>
<dbReference type="RefSeq" id="WP_126792824.1">
    <property type="nucleotide sequence ID" value="NZ_CP060720.1"/>
</dbReference>
<feature type="domain" description="UspA" evidence="3">
    <location>
        <begin position="6"/>
        <end position="148"/>
    </location>
</feature>
<comment type="subcellular location">
    <subcellularLocation>
        <location evidence="2">Cytoplasm</location>
    </subcellularLocation>
</comment>
<dbReference type="Proteomes" id="UP000288028">
    <property type="component" value="Unassembled WGS sequence"/>
</dbReference>
<evidence type="ECO:0000313" key="4">
    <source>
        <dbReference type="EMBL" id="MDT2834708.1"/>
    </source>
</evidence>
<dbReference type="EMBL" id="NGKB01000004">
    <property type="protein sequence ID" value="RSU15912.1"/>
    <property type="molecule type" value="Genomic_DNA"/>
</dbReference>
<evidence type="ECO:0000313" key="6">
    <source>
        <dbReference type="Proteomes" id="UP000288028"/>
    </source>
</evidence>
<evidence type="ECO:0000259" key="3">
    <source>
        <dbReference type="Pfam" id="PF00582"/>
    </source>
</evidence>
<keyword evidence="6" id="KW-1185">Reference proteome</keyword>
<protein>
    <recommendedName>
        <fullName evidence="2">Universal stress protein</fullName>
    </recommendedName>
</protein>
<keyword evidence="2" id="KW-0963">Cytoplasm</keyword>
<dbReference type="GO" id="GO:0005737">
    <property type="term" value="C:cytoplasm"/>
    <property type="evidence" value="ECO:0007669"/>
    <property type="project" value="UniProtKB-SubCell"/>
</dbReference>
<reference evidence="4" key="2">
    <citation type="submission" date="2023-03" db="EMBL/GenBank/DDBJ databases">
        <authorList>
            <person name="Shen W."/>
            <person name="Cai J."/>
        </authorList>
    </citation>
    <scope>NUCLEOTIDE SEQUENCE</scope>
    <source>
        <strain evidence="4">P96-3</strain>
    </source>
</reference>
<dbReference type="InterPro" id="IPR006015">
    <property type="entry name" value="Universal_stress_UspA"/>
</dbReference>
<dbReference type="PANTHER" id="PTHR46268:SF6">
    <property type="entry name" value="UNIVERSAL STRESS PROTEIN UP12"/>
    <property type="match status" value="1"/>
</dbReference>
<dbReference type="PRINTS" id="PR01438">
    <property type="entry name" value="UNVRSLSTRESS"/>
</dbReference>
<dbReference type="PIRSF" id="PIRSF006276">
    <property type="entry name" value="UspA"/>
    <property type="match status" value="1"/>
</dbReference>
<evidence type="ECO:0000256" key="1">
    <source>
        <dbReference type="ARBA" id="ARBA00008791"/>
    </source>
</evidence>
<dbReference type="InterPro" id="IPR006016">
    <property type="entry name" value="UspA"/>
</dbReference>
<dbReference type="CDD" id="cd00293">
    <property type="entry name" value="USP-like"/>
    <property type="match status" value="1"/>
</dbReference>
<dbReference type="PANTHER" id="PTHR46268">
    <property type="entry name" value="STRESS RESPONSE PROTEIN NHAX"/>
    <property type="match status" value="1"/>
</dbReference>
<organism evidence="5 6">
    <name type="scientific">Vagococcus carniphilus</name>
    <dbReference type="NCBI Taxonomy" id="218144"/>
    <lineage>
        <taxon>Bacteria</taxon>
        <taxon>Bacillati</taxon>
        <taxon>Bacillota</taxon>
        <taxon>Bacilli</taxon>
        <taxon>Lactobacillales</taxon>
        <taxon>Enterococcaceae</taxon>
        <taxon>Vagococcus</taxon>
    </lineage>
</organism>
<dbReference type="InterPro" id="IPR014729">
    <property type="entry name" value="Rossmann-like_a/b/a_fold"/>
</dbReference>
<gene>
    <name evidence="5" type="ORF">CBF28_05620</name>
    <name evidence="4" type="ORF">P7H70_11740</name>
</gene>
<name>A0A430B6F7_9ENTE</name>
<dbReference type="EMBL" id="JARQBZ010000024">
    <property type="protein sequence ID" value="MDT2834708.1"/>
    <property type="molecule type" value="Genomic_DNA"/>
</dbReference>
<dbReference type="GeneID" id="95581775"/>
<proteinExistence type="inferred from homology"/>
<sequence>MLTSKYKKILVAVDGSEHADKAFEEAMDTAKRNNSILEIVFVINVINMETTSFAYSRALPNFLEDERKLADDELNKKMEQAKAEGVQEVKVFSDIADPKRRIVEFAEEEKVDLVIMGATGKGAIERALIGSTTSYVVNHAPCNVLVVK</sequence>
<dbReference type="AlphaFoldDB" id="A0A430B6F7"/>
<dbReference type="Proteomes" id="UP001268577">
    <property type="component" value="Unassembled WGS sequence"/>
</dbReference>
<reference evidence="5 6" key="1">
    <citation type="submission" date="2017-05" db="EMBL/GenBank/DDBJ databases">
        <title>Vagococcus spp. assemblies.</title>
        <authorList>
            <person name="Gulvik C.A."/>
        </authorList>
    </citation>
    <scope>NUCLEOTIDE SEQUENCE [LARGE SCALE GENOMIC DNA]</scope>
    <source>
        <strain evidence="5 6">SS1714</strain>
    </source>
</reference>